<dbReference type="Pfam" id="PF07859">
    <property type="entry name" value="Abhydrolase_3"/>
    <property type="match status" value="2"/>
</dbReference>
<feature type="domain" description="Alpha/beta hydrolase fold-3" evidence="2">
    <location>
        <begin position="380"/>
        <end position="597"/>
    </location>
</feature>
<proteinExistence type="predicted"/>
<reference evidence="3 4" key="1">
    <citation type="journal article" date="2019" name="Nat. Plants">
        <title>Stout camphor tree genome fills gaps in understanding of flowering plant genome evolution.</title>
        <authorList>
            <person name="Chaw S.M."/>
            <person name="Liu Y.C."/>
            <person name="Wu Y.W."/>
            <person name="Wang H.Y."/>
            <person name="Lin C.I."/>
            <person name="Wu C.S."/>
            <person name="Ke H.M."/>
            <person name="Chang L.Y."/>
            <person name="Hsu C.Y."/>
            <person name="Yang H.T."/>
            <person name="Sudianto E."/>
            <person name="Hsu M.H."/>
            <person name="Wu K.P."/>
            <person name="Wang L.N."/>
            <person name="Leebens-Mack J.H."/>
            <person name="Tsai I.J."/>
        </authorList>
    </citation>
    <scope>NUCLEOTIDE SEQUENCE [LARGE SCALE GENOMIC DNA]</scope>
    <source>
        <strain evidence="4">cv. Chaw 1501</strain>
        <tissue evidence="3">Young leaves</tissue>
    </source>
</reference>
<dbReference type="STRING" id="337451.A0A443PDU8"/>
<dbReference type="PANTHER" id="PTHR23024:SF113">
    <property type="entry name" value="CARBOXYLESTERASE 8-RELATED"/>
    <property type="match status" value="1"/>
</dbReference>
<dbReference type="InterPro" id="IPR050466">
    <property type="entry name" value="Carboxylest/Gibb_receptor"/>
</dbReference>
<dbReference type="InterPro" id="IPR029058">
    <property type="entry name" value="AB_hydrolase_fold"/>
</dbReference>
<name>A0A443PDU8_9MAGN</name>
<comment type="caution">
    <text evidence="3">The sequence shown here is derived from an EMBL/GenBank/DDBJ whole genome shotgun (WGS) entry which is preliminary data.</text>
</comment>
<feature type="domain" description="Alpha/beta hydrolase fold-3" evidence="2">
    <location>
        <begin position="88"/>
        <end position="300"/>
    </location>
</feature>
<gene>
    <name evidence="3" type="ORF">CKAN_01796700</name>
</gene>
<accession>A0A443PDU8</accession>
<dbReference type="EMBL" id="QPKB01000007">
    <property type="protein sequence ID" value="RWR88924.1"/>
    <property type="molecule type" value="Genomic_DNA"/>
</dbReference>
<evidence type="ECO:0000313" key="4">
    <source>
        <dbReference type="Proteomes" id="UP000283530"/>
    </source>
</evidence>
<dbReference type="OrthoDB" id="408631at2759"/>
<dbReference type="Proteomes" id="UP000283530">
    <property type="component" value="Unassembled WGS sequence"/>
</dbReference>
<dbReference type="InterPro" id="IPR013094">
    <property type="entry name" value="AB_hydrolase_3"/>
</dbReference>
<dbReference type="GO" id="GO:0016787">
    <property type="term" value="F:hydrolase activity"/>
    <property type="evidence" value="ECO:0007669"/>
    <property type="project" value="InterPro"/>
</dbReference>
<evidence type="ECO:0000256" key="1">
    <source>
        <dbReference type="SAM" id="MobiDB-lite"/>
    </source>
</evidence>
<evidence type="ECO:0000313" key="3">
    <source>
        <dbReference type="EMBL" id="RWR88924.1"/>
    </source>
</evidence>
<organism evidence="3 4">
    <name type="scientific">Cinnamomum micranthum f. kanehirae</name>
    <dbReference type="NCBI Taxonomy" id="337451"/>
    <lineage>
        <taxon>Eukaryota</taxon>
        <taxon>Viridiplantae</taxon>
        <taxon>Streptophyta</taxon>
        <taxon>Embryophyta</taxon>
        <taxon>Tracheophyta</taxon>
        <taxon>Spermatophyta</taxon>
        <taxon>Magnoliopsida</taxon>
        <taxon>Magnoliidae</taxon>
        <taxon>Laurales</taxon>
        <taxon>Lauraceae</taxon>
        <taxon>Cinnamomum</taxon>
    </lineage>
</organism>
<dbReference type="PANTHER" id="PTHR23024">
    <property type="entry name" value="ARYLACETAMIDE DEACETYLASE"/>
    <property type="match status" value="1"/>
</dbReference>
<protein>
    <submittedName>
        <fullName evidence="3">Putative Carboxyesterase 20</fullName>
    </submittedName>
</protein>
<dbReference type="Gene3D" id="3.40.50.1820">
    <property type="entry name" value="alpha/beta hydrolase"/>
    <property type="match status" value="2"/>
</dbReference>
<feature type="region of interest" description="Disordered" evidence="1">
    <location>
        <begin position="34"/>
        <end position="57"/>
    </location>
</feature>
<keyword evidence="4" id="KW-1185">Reference proteome</keyword>
<sequence>MELPKISIEEMTSSSKNEFDPYTFLRIIRNPDGSLTRSETFPPSPPNSSPTAPVISKDVPLNPTHNTWIRIFRPQNPNPSSSTTLPIIIYFHGGGFVLFSAASQPFHASCEHMAREIPAIIASVEYRLAPEHRLPAAYDDAADAIRWVRVDSRRDPWFDSADPSRCFLMGSSAGGNIVYHAALRAADLQIAGLILSQPYFGGEERTESELRLVRDRILPQPANDLMWSLSLPDGADRDHEFCNPMVGGENEDRVGQLPRCLVTGHGQDPLVDRQRELVRMLEGRGVQVVSHFSEDGFHGVELFDPHLWNSTEDDPYTFLRIIRNSDGSLTRSEIFPLSPPNSSPAAPVLSKDIPLNPTHKTWIRIFRPQNPCTSTSLPIIIYFHAGGFILFSAASQPFHASCEHFAREIPAIIISVEYRLAPEHRLPAAYEDAADAIRWVSFDSRRDPWFDSADRSRCFLMGSSAGGNIAYHAALRAVASGGGDLQIAGMILSQPYFGGEERAGSELRLVRDRILPLPANDLMWSLSLPDGADRDHEFSNPMVGGEYEDRVGQLPRCLMVGHEQDPLVDRQRELVRMLEGRGVQVVSHFDEDGFHVVELFDPSKLEELTSWVRDFVSPHNVTSRLPT</sequence>
<dbReference type="SUPFAM" id="SSF53474">
    <property type="entry name" value="alpha/beta-Hydrolases"/>
    <property type="match status" value="2"/>
</dbReference>
<dbReference type="AlphaFoldDB" id="A0A443PDU8"/>
<evidence type="ECO:0000259" key="2">
    <source>
        <dbReference type="Pfam" id="PF07859"/>
    </source>
</evidence>